<dbReference type="InterPro" id="IPR010266">
    <property type="entry name" value="NnrS"/>
</dbReference>
<sequence length="405" mass="45548">MQILDQEKEQRIVPLFRLGFRPFFLAASMLTVVSMGLWGLFWLGYTQASQWMYGNPIWWHSHEMLFGFTGAIIIGFLLTAVQNWTGAPGVRGWQLAGIFACWLVARIAMMLASPHWVWMAFDLLWMPLAAYCLGKPIVLRRQWNNLFFVPMLLLLTGVNAMFHMQVLGWLTVSTRSIALVAVMAISLVVLIVGGRVIPFFTWRGTQSEQITRVKWIEVSSLVSSWLVLLALLLVPFAGGWQHSMERQLLPVLLVVTAMLHLVRFARWRSLSTCRVPLLWLLHIAYLAMVIGLFMFAVYFAGGAVEYSIALHVLTIGGIGGMVLAMIARVSLGHTGRELKVGPMMVMAFWALVMALLARTLFIVMMPEMRIAGYGVSALLWASAYGVFSYVYYPVLTQPRVDGRPG</sequence>
<keyword evidence="1" id="KW-0812">Transmembrane</keyword>
<dbReference type="PATRIC" id="fig|1195763.3.peg.4181"/>
<dbReference type="AlphaFoldDB" id="A0A0J1GUN0"/>
<keyword evidence="1" id="KW-1133">Transmembrane helix</keyword>
<name>A0A0J1GUN0_9GAMM</name>
<feature type="transmembrane region" description="Helical" evidence="1">
    <location>
        <begin position="20"/>
        <end position="44"/>
    </location>
</feature>
<evidence type="ECO:0000256" key="1">
    <source>
        <dbReference type="SAM" id="Phobius"/>
    </source>
</evidence>
<accession>A0A0J1GUN0</accession>
<feature type="transmembrane region" description="Helical" evidence="1">
    <location>
        <begin position="176"/>
        <end position="197"/>
    </location>
</feature>
<feature type="transmembrane region" description="Helical" evidence="1">
    <location>
        <begin position="116"/>
        <end position="134"/>
    </location>
</feature>
<dbReference type="Proteomes" id="UP000036097">
    <property type="component" value="Unassembled WGS sequence"/>
</dbReference>
<feature type="transmembrane region" description="Helical" evidence="1">
    <location>
        <begin position="306"/>
        <end position="331"/>
    </location>
</feature>
<feature type="transmembrane region" description="Helical" evidence="1">
    <location>
        <begin position="343"/>
        <end position="364"/>
    </location>
</feature>
<dbReference type="EMBL" id="LDOT01000034">
    <property type="protein sequence ID" value="KLV03428.1"/>
    <property type="molecule type" value="Genomic_DNA"/>
</dbReference>
<dbReference type="Pfam" id="PF05940">
    <property type="entry name" value="NnrS"/>
    <property type="match status" value="1"/>
</dbReference>
<gene>
    <name evidence="2" type="ORF">ABT56_19530</name>
</gene>
<feature type="transmembrane region" description="Helical" evidence="1">
    <location>
        <begin position="93"/>
        <end position="110"/>
    </location>
</feature>
<proteinExistence type="predicted"/>
<protein>
    <submittedName>
        <fullName evidence="2">NnrS family protein</fullName>
    </submittedName>
</protein>
<feature type="transmembrane region" description="Helical" evidence="1">
    <location>
        <begin position="64"/>
        <end position="81"/>
    </location>
</feature>
<comment type="caution">
    <text evidence="2">The sequence shown here is derived from an EMBL/GenBank/DDBJ whole genome shotgun (WGS) entry which is preliminary data.</text>
</comment>
<feature type="transmembrane region" description="Helical" evidence="1">
    <location>
        <begin position="277"/>
        <end position="300"/>
    </location>
</feature>
<feature type="transmembrane region" description="Helical" evidence="1">
    <location>
        <begin position="370"/>
        <end position="392"/>
    </location>
</feature>
<evidence type="ECO:0000313" key="2">
    <source>
        <dbReference type="EMBL" id="KLV03428.1"/>
    </source>
</evidence>
<organism evidence="2 3">
    <name type="scientific">Photobacterium aquae</name>
    <dbReference type="NCBI Taxonomy" id="1195763"/>
    <lineage>
        <taxon>Bacteria</taxon>
        <taxon>Pseudomonadati</taxon>
        <taxon>Pseudomonadota</taxon>
        <taxon>Gammaproteobacteria</taxon>
        <taxon>Vibrionales</taxon>
        <taxon>Vibrionaceae</taxon>
        <taxon>Photobacterium</taxon>
    </lineage>
</organism>
<feature type="transmembrane region" description="Helical" evidence="1">
    <location>
        <begin position="248"/>
        <end position="265"/>
    </location>
</feature>
<keyword evidence="3" id="KW-1185">Reference proteome</keyword>
<reference evidence="2 3" key="1">
    <citation type="submission" date="2015-05" db="EMBL/GenBank/DDBJ databases">
        <title>Photobacterium galathea sp. nov.</title>
        <authorList>
            <person name="Machado H."/>
            <person name="Gram L."/>
        </authorList>
    </citation>
    <scope>NUCLEOTIDE SEQUENCE [LARGE SCALE GENOMIC DNA]</scope>
    <source>
        <strain evidence="2 3">CGMCC 1.12159</strain>
    </source>
</reference>
<feature type="transmembrane region" description="Helical" evidence="1">
    <location>
        <begin position="146"/>
        <end position="170"/>
    </location>
</feature>
<keyword evidence="1" id="KW-0472">Membrane</keyword>
<evidence type="ECO:0000313" key="3">
    <source>
        <dbReference type="Proteomes" id="UP000036097"/>
    </source>
</evidence>
<feature type="transmembrane region" description="Helical" evidence="1">
    <location>
        <begin position="218"/>
        <end position="236"/>
    </location>
</feature>
<dbReference type="STRING" id="1195763.ABT56_19530"/>
<dbReference type="OrthoDB" id="9770040at2"/>